<dbReference type="AlphaFoldDB" id="A0A7G5EDQ6"/>
<sequence>MGLWQKLLGWLNPSAPTAAPADTLSPPPAGPVAGNLAQDAAARGAREPAFDPAAELAAPVASMPSAPLAPPLSAAPVVADAAPSPQADLFEAAASREADVPAAIADPALREALSTYAGMAWDRQLDFADKVGERPWSADTAQGLIAFGDDLRFRMQVLGSYSFQSGTWLWIWAHTQAEVAPAFTEVARQLQGFGAAKNLALFTDPRTALRQEDLHVIGLIAAGADNSAGYYLGNYGDGILLALIDPDHGLPTTVAKPERVPTVVSQLISDFELDHRVLLQHYLAAKGFSVQETGSRITGQHGANRIVADLDSLGRISAVSGSLGPAA</sequence>
<name>A0A7G5EDQ6_9BURK</name>
<dbReference type="InterPro" id="IPR049249">
    <property type="entry name" value="DUF6882"/>
</dbReference>
<keyword evidence="3" id="KW-1185">Reference proteome</keyword>
<feature type="region of interest" description="Disordered" evidence="1">
    <location>
        <begin position="18"/>
        <end position="48"/>
    </location>
</feature>
<evidence type="ECO:0000313" key="2">
    <source>
        <dbReference type="EMBL" id="QMV72131.1"/>
    </source>
</evidence>
<accession>A0A7G5EDQ6</accession>
<reference evidence="2 3" key="1">
    <citation type="journal article" date="2020" name="G3 (Bethesda)">
        <title>CeMbio - The Caenorhabditis elegans Microbiome Resource.</title>
        <authorList>
            <person name="Dirksen P."/>
            <person name="Assie A."/>
            <person name="Zimmermann J."/>
            <person name="Zhang F."/>
            <person name="Tietje A.M."/>
            <person name="Marsh S.A."/>
            <person name="Felix M.A."/>
            <person name="Shapira M."/>
            <person name="Kaleta C."/>
            <person name="Schulenburg H."/>
            <person name="Samuel B."/>
        </authorList>
    </citation>
    <scope>NUCLEOTIDE SEQUENCE [LARGE SCALE GENOMIC DNA]</scope>
    <source>
        <strain evidence="2 3">BIGb0172</strain>
    </source>
</reference>
<dbReference type="KEGG" id="cpis:HS961_04385"/>
<evidence type="ECO:0000313" key="3">
    <source>
        <dbReference type="Proteomes" id="UP000515240"/>
    </source>
</evidence>
<protein>
    <submittedName>
        <fullName evidence="2">Uncharacterized protein</fullName>
    </submittedName>
</protein>
<gene>
    <name evidence="2" type="ORF">HS961_04385</name>
</gene>
<organism evidence="2 3">
    <name type="scientific">Comamonas piscis</name>
    <dbReference type="NCBI Taxonomy" id="1562974"/>
    <lineage>
        <taxon>Bacteria</taxon>
        <taxon>Pseudomonadati</taxon>
        <taxon>Pseudomonadota</taxon>
        <taxon>Betaproteobacteria</taxon>
        <taxon>Burkholderiales</taxon>
        <taxon>Comamonadaceae</taxon>
        <taxon>Comamonas</taxon>
    </lineage>
</organism>
<dbReference type="Proteomes" id="UP000515240">
    <property type="component" value="Chromosome"/>
</dbReference>
<dbReference type="RefSeq" id="WP_182326555.1">
    <property type="nucleotide sequence ID" value="NZ_CP058554.1"/>
</dbReference>
<evidence type="ECO:0000256" key="1">
    <source>
        <dbReference type="SAM" id="MobiDB-lite"/>
    </source>
</evidence>
<dbReference type="EMBL" id="CP058554">
    <property type="protein sequence ID" value="QMV72131.1"/>
    <property type="molecule type" value="Genomic_DNA"/>
</dbReference>
<proteinExistence type="predicted"/>
<dbReference type="Pfam" id="PF21813">
    <property type="entry name" value="DUF6882"/>
    <property type="match status" value="1"/>
</dbReference>